<keyword evidence="2" id="KW-0808">Transferase</keyword>
<dbReference type="GO" id="GO:0005975">
    <property type="term" value="P:carbohydrate metabolic process"/>
    <property type="evidence" value="ECO:0007669"/>
    <property type="project" value="InterPro"/>
</dbReference>
<evidence type="ECO:0000256" key="3">
    <source>
        <dbReference type="ARBA" id="ARBA00022777"/>
    </source>
</evidence>
<dbReference type="PANTHER" id="PTHR43095">
    <property type="entry name" value="SUGAR KINASE"/>
    <property type="match status" value="1"/>
</dbReference>
<dbReference type="PANTHER" id="PTHR43095:SF5">
    <property type="entry name" value="XYLULOSE KINASE"/>
    <property type="match status" value="1"/>
</dbReference>
<dbReference type="InterPro" id="IPR018485">
    <property type="entry name" value="FGGY_C"/>
</dbReference>
<feature type="domain" description="Carbohydrate kinase FGGY C-terminal" evidence="5">
    <location>
        <begin position="254"/>
        <end position="440"/>
    </location>
</feature>
<evidence type="ECO:0000259" key="5">
    <source>
        <dbReference type="Pfam" id="PF02782"/>
    </source>
</evidence>
<accession>A0A3E2VQ13</accession>
<reference evidence="6" key="1">
    <citation type="journal article" date="2021" name="Gut Microbes">
        <title>A synthetic consortium of 100 gut commensals modulates the composition and function in a colon model of the microbiome of elderly subjects.</title>
        <authorList>
            <person name="Perez M."/>
            <person name="Ntemiri A."/>
            <person name="Tan H."/>
            <person name="Harris H.M.B."/>
            <person name="Roager H.M."/>
            <person name="Ribiere C."/>
            <person name="O'Toole P.W."/>
        </authorList>
    </citation>
    <scope>NUCLEOTIDE SEQUENCE</scope>
    <source>
        <strain evidence="6">MCC335</strain>
    </source>
</reference>
<feature type="domain" description="Carbohydrate kinase FGGY N-terminal" evidence="4">
    <location>
        <begin position="5"/>
        <end position="243"/>
    </location>
</feature>
<dbReference type="GO" id="GO:0016773">
    <property type="term" value="F:phosphotransferase activity, alcohol group as acceptor"/>
    <property type="evidence" value="ECO:0007669"/>
    <property type="project" value="InterPro"/>
</dbReference>
<organism evidence="6 7">
    <name type="scientific">Enterocloster citroniae</name>
    <dbReference type="NCBI Taxonomy" id="358743"/>
    <lineage>
        <taxon>Bacteria</taxon>
        <taxon>Bacillati</taxon>
        <taxon>Bacillota</taxon>
        <taxon>Clostridia</taxon>
        <taxon>Lachnospirales</taxon>
        <taxon>Lachnospiraceae</taxon>
        <taxon>Enterocloster</taxon>
    </lineage>
</organism>
<dbReference type="RefSeq" id="WP_045092332.1">
    <property type="nucleotide sequence ID" value="NZ_CABJDD010000001.1"/>
</dbReference>
<dbReference type="InterPro" id="IPR018483">
    <property type="entry name" value="Carb_kinase_FGGY_CS"/>
</dbReference>
<evidence type="ECO:0000256" key="2">
    <source>
        <dbReference type="ARBA" id="ARBA00022679"/>
    </source>
</evidence>
<proteinExistence type="inferred from homology"/>
<dbReference type="AlphaFoldDB" id="A0A3E2VQ13"/>
<dbReference type="Proteomes" id="UP000708338">
    <property type="component" value="Unassembled WGS sequence"/>
</dbReference>
<evidence type="ECO:0000313" key="7">
    <source>
        <dbReference type="Proteomes" id="UP000708338"/>
    </source>
</evidence>
<dbReference type="PROSITE" id="PS00933">
    <property type="entry name" value="FGGY_KINASES_1"/>
    <property type="match status" value="1"/>
</dbReference>
<comment type="caution">
    <text evidence="6">The sequence shown here is derived from an EMBL/GenBank/DDBJ whole genome shotgun (WGS) entry which is preliminary data.</text>
</comment>
<evidence type="ECO:0000313" key="6">
    <source>
        <dbReference type="EMBL" id="MBT9808163.1"/>
    </source>
</evidence>
<dbReference type="InterPro" id="IPR043129">
    <property type="entry name" value="ATPase_NBD"/>
</dbReference>
<dbReference type="SUPFAM" id="SSF53067">
    <property type="entry name" value="Actin-like ATPase domain"/>
    <property type="match status" value="2"/>
</dbReference>
<dbReference type="Pfam" id="PF02782">
    <property type="entry name" value="FGGY_C"/>
    <property type="match status" value="1"/>
</dbReference>
<dbReference type="GO" id="GO:0016301">
    <property type="term" value="F:kinase activity"/>
    <property type="evidence" value="ECO:0007669"/>
    <property type="project" value="UniProtKB-KW"/>
</dbReference>
<sequence length="498" mass="54090">MTIATYDIGTTAVKGVLINEKGEVLSSVSKTISTIFDNEKKEQRPQDWFDAFCGISKGFAAMDKGTPVEAVIMSGQMQDVIPVDREGCPVGNAVLYSDGRAADQARELIERMGTDYLESVTGNHYDGSLPLPKLMWIKENQPDLYGKIHKVLISAKDYIILRLTGRAVGDMTACSTAGAMNMALGAWDSRILSAAGIDPSLMPELYYPHQAVGTLSKKGAEATGFAEGVRIYAGVGDAGAATLASGIRRPGEYNINLGTSGWVSTISREVSRGSEGIFNLAAMEQGAYINVVPFLNAGNVHKWISSLFTARDSRENIDYPYVEERLRESRPGSGGVVFLPYLNGERFPVMDSLVKGSFLGITAATGQGDMIRSCLEGVAFSIRQGIECIGVPPKNISVIGGGGRVGVWNQILADILNQTVYVYKDGEMLPALALGAAVLLAEGRIQGYSEFTDSLQSRERSVAYKPDPERAAFYDVLYQRYLDIYPAVKRYYHGERMK</sequence>
<dbReference type="CDD" id="cd07805">
    <property type="entry name" value="ASKHA_NBD_FGGY_CvXK-like"/>
    <property type="match status" value="1"/>
</dbReference>
<name>A0A3E2VQ13_9FIRM</name>
<dbReference type="InterPro" id="IPR000577">
    <property type="entry name" value="Carb_kinase_FGGY"/>
</dbReference>
<keyword evidence="3 6" id="KW-0418">Kinase</keyword>
<protein>
    <submittedName>
        <fullName evidence="6">Sugar kinase</fullName>
    </submittedName>
</protein>
<evidence type="ECO:0000259" key="4">
    <source>
        <dbReference type="Pfam" id="PF00370"/>
    </source>
</evidence>
<evidence type="ECO:0000256" key="1">
    <source>
        <dbReference type="ARBA" id="ARBA00009156"/>
    </source>
</evidence>
<dbReference type="InterPro" id="IPR050406">
    <property type="entry name" value="FGGY_Carb_Kinase"/>
</dbReference>
<dbReference type="EMBL" id="WQPS01000001">
    <property type="protein sequence ID" value="MBT9808163.1"/>
    <property type="molecule type" value="Genomic_DNA"/>
</dbReference>
<dbReference type="Pfam" id="PF00370">
    <property type="entry name" value="FGGY_N"/>
    <property type="match status" value="1"/>
</dbReference>
<gene>
    <name evidence="6" type="ORF">GPL26_00670</name>
</gene>
<dbReference type="InterPro" id="IPR018484">
    <property type="entry name" value="FGGY_N"/>
</dbReference>
<dbReference type="Gene3D" id="3.30.420.40">
    <property type="match status" value="2"/>
</dbReference>
<dbReference type="PIRSF" id="PIRSF000538">
    <property type="entry name" value="GlpK"/>
    <property type="match status" value="1"/>
</dbReference>
<comment type="similarity">
    <text evidence="1">Belongs to the FGGY kinase family.</text>
</comment>